<organism evidence="2 3">
    <name type="scientific">Orbilia ellipsospora</name>
    <dbReference type="NCBI Taxonomy" id="2528407"/>
    <lineage>
        <taxon>Eukaryota</taxon>
        <taxon>Fungi</taxon>
        <taxon>Dikarya</taxon>
        <taxon>Ascomycota</taxon>
        <taxon>Pezizomycotina</taxon>
        <taxon>Orbiliomycetes</taxon>
        <taxon>Orbiliales</taxon>
        <taxon>Orbiliaceae</taxon>
        <taxon>Orbilia</taxon>
    </lineage>
</organism>
<feature type="domain" description="Heterokaryon incompatibility" evidence="1">
    <location>
        <begin position="350"/>
        <end position="461"/>
    </location>
</feature>
<dbReference type="EMBL" id="JAVHJO010000002">
    <property type="protein sequence ID" value="KAK6542609.1"/>
    <property type="molecule type" value="Genomic_DNA"/>
</dbReference>
<reference evidence="2 3" key="1">
    <citation type="submission" date="2019-10" db="EMBL/GenBank/DDBJ databases">
        <authorList>
            <person name="Palmer J.M."/>
        </authorList>
    </citation>
    <scope>NUCLEOTIDE SEQUENCE [LARGE SCALE GENOMIC DNA]</scope>
    <source>
        <strain evidence="2 3">TWF694</strain>
    </source>
</reference>
<sequence length="831" mass="94298">MEHLLLVDKTIFPPTVFPFVGEKWDGGSFDDYPQRRQYDLVTRKFLVEGADSSPEASYPFFQTWLYFGLLSDVFSCPNANELFLRHDDNLGCLVLTTEHLSEVAEGWKATVNSMEIFDKVTTINRAIKAIGRAHRELEELDVPDPSHLIWEENVSPLGVQSRFAIALLCDSLGYTILSLCNQDGLEKAIDKYNSKWGRDNEIQKPGYPYFRWRILSALDEAMDRALLCPVEKEQYANSSPAYLCYLLSLPETNRHPGQHANCKDGTCVGNNIDEATYVTRHVMPDCGCEFDGPNIEDVKSCLEEGHIPSLSISIVDGEYQGMVVKPQKAEKASIWRRNQNKSGIGKSLDYVALSHVWSDGLGNPTANTLPRCQLRRLAYYVNYTMKDGRARGVKGGVEKMFNLTKHIFSKREGTVWEQDPNFEICIWVDTMCVPLQKEYRKLAIKNMNQVYRQARYVMVLDASIARHDFRTDEELMGRVVLSTWMRRVWTLQEAVLGMEKLAICFKNHVIDHTDSVERLRVIVAEGNCSVLDNVRTTLAILSDDGFAGFNGAVAVMEANKGGFRISDLAESSKDRETELRQYVLFLERLWTLVGRRATTKEEDRVLVACNIVYKDVTKVLKGDGHTGRMTALLDQFEEVPAGVIFKTGERVPVDGYRWARHYFGVSSWGRFDFSNPGTVTPKGLLVKFPGFILPEKPTSSEFPLMIETPGKREFYIVNCNYPNASGIHQSPEDWRTIIGRNKNNLAIIVQADSYFTHVMLLKDGGTFPCKQKRAVLVSIAEEKKGTIYCRYESFIYLSEAPSVEYEPLVLSSHQTVFSQDSRTPDQQWCIG</sequence>
<evidence type="ECO:0000259" key="1">
    <source>
        <dbReference type="Pfam" id="PF06985"/>
    </source>
</evidence>
<comment type="caution">
    <text evidence="2">The sequence shown here is derived from an EMBL/GenBank/DDBJ whole genome shotgun (WGS) entry which is preliminary data.</text>
</comment>
<dbReference type="Pfam" id="PF06985">
    <property type="entry name" value="HET"/>
    <property type="match status" value="1"/>
</dbReference>
<dbReference type="InterPro" id="IPR010730">
    <property type="entry name" value="HET"/>
</dbReference>
<name>A0AAV9XN20_9PEZI</name>
<accession>A0AAV9XN20</accession>
<evidence type="ECO:0000313" key="2">
    <source>
        <dbReference type="EMBL" id="KAK6542609.1"/>
    </source>
</evidence>
<gene>
    <name evidence="2" type="ORF">TWF694_006553</name>
</gene>
<dbReference type="PANTHER" id="PTHR39596">
    <property type="match status" value="1"/>
</dbReference>
<evidence type="ECO:0000313" key="3">
    <source>
        <dbReference type="Proteomes" id="UP001365542"/>
    </source>
</evidence>
<dbReference type="PANTHER" id="PTHR39596:SF2">
    <property type="entry name" value="HET DOMAIN PROTEIN (AFU_ORTHOLOGUE AFUA_1G17550)-RELATED"/>
    <property type="match status" value="1"/>
</dbReference>
<protein>
    <recommendedName>
        <fullName evidence="1">Heterokaryon incompatibility domain-containing protein</fullName>
    </recommendedName>
</protein>
<proteinExistence type="predicted"/>
<dbReference type="Proteomes" id="UP001365542">
    <property type="component" value="Unassembled WGS sequence"/>
</dbReference>
<dbReference type="AlphaFoldDB" id="A0AAV9XN20"/>
<keyword evidence="3" id="KW-1185">Reference proteome</keyword>